<evidence type="ECO:0000313" key="3">
    <source>
        <dbReference type="Proteomes" id="UP000095214"/>
    </source>
</evidence>
<keyword evidence="1" id="KW-1133">Transmembrane helix</keyword>
<evidence type="ECO:0000313" key="2">
    <source>
        <dbReference type="EMBL" id="AOS47355.1"/>
    </source>
</evidence>
<keyword evidence="1" id="KW-0812">Transmembrane</keyword>
<gene>
    <name evidence="2" type="ORF">BH719_05315</name>
</gene>
<evidence type="ECO:0008006" key="4">
    <source>
        <dbReference type="Google" id="ProtNLM"/>
    </source>
</evidence>
<feature type="transmembrane region" description="Helical" evidence="1">
    <location>
        <begin position="48"/>
        <end position="69"/>
    </location>
</feature>
<dbReference type="InterPro" id="IPR025329">
    <property type="entry name" value="DUF4235"/>
</dbReference>
<keyword evidence="1" id="KW-0472">Membrane</keyword>
<dbReference type="Proteomes" id="UP000095214">
    <property type="component" value="Chromosome"/>
</dbReference>
<reference evidence="2 3" key="1">
    <citation type="submission" date="2016-09" db="EMBL/GenBank/DDBJ databases">
        <title>Complete genome sequence of Actinomyces hongkongensis HKU8.</title>
        <authorList>
            <person name="Gao Y.-X."/>
            <person name="Zhou Y.-Y."/>
            <person name="Xie Y."/>
            <person name="Wang M."/>
            <person name="Wang S.-J."/>
            <person name="Shen S.-G."/>
        </authorList>
    </citation>
    <scope>NUCLEOTIDE SEQUENCE [LARGE SCALE GENOMIC DNA]</scope>
    <source>
        <strain evidence="2 3">HKU8</strain>
    </source>
</reference>
<organism evidence="2 3">
    <name type="scientific">Pauljensenia hongkongensis</name>
    <dbReference type="NCBI Taxonomy" id="178339"/>
    <lineage>
        <taxon>Bacteria</taxon>
        <taxon>Bacillati</taxon>
        <taxon>Actinomycetota</taxon>
        <taxon>Actinomycetes</taxon>
        <taxon>Actinomycetales</taxon>
        <taxon>Actinomycetaceae</taxon>
        <taxon>Pauljensenia</taxon>
    </lineage>
</organism>
<dbReference type="KEGG" id="phon:BH719_05315"/>
<proteinExistence type="predicted"/>
<name>A0A1D8B2J9_9ACTO</name>
<dbReference type="AlphaFoldDB" id="A0A1D8B2J9"/>
<evidence type="ECO:0000256" key="1">
    <source>
        <dbReference type="SAM" id="Phobius"/>
    </source>
</evidence>
<dbReference type="Pfam" id="PF14019">
    <property type="entry name" value="DUF4235"/>
    <property type="match status" value="1"/>
</dbReference>
<accession>A0A1D8B2J9</accession>
<keyword evidence="3" id="KW-1185">Reference proteome</keyword>
<dbReference type="RefSeq" id="WP_009743745.1">
    <property type="nucleotide sequence ID" value="NZ_CP017298.1"/>
</dbReference>
<sequence>MEGLGWKLTNAAVLAGAAFVASTAFEYGWKAATGRPVPAEDDEGTALATLVAFAAASAAVAAVAQRYAYKGARKWIAPRLKGSPVTA</sequence>
<dbReference type="EMBL" id="CP017298">
    <property type="protein sequence ID" value="AOS47355.1"/>
    <property type="molecule type" value="Genomic_DNA"/>
</dbReference>
<protein>
    <recommendedName>
        <fullName evidence="4">DUF4235 domain-containing protein</fullName>
    </recommendedName>
</protein>